<dbReference type="PANTHER" id="PTHR33562:SF29">
    <property type="entry name" value="PROTEIN SLEEPLESS"/>
    <property type="match status" value="1"/>
</dbReference>
<evidence type="ECO:0000256" key="3">
    <source>
        <dbReference type="ARBA" id="ARBA00022729"/>
    </source>
</evidence>
<keyword evidence="5" id="KW-0812">Transmembrane</keyword>
<organism evidence="6 7">
    <name type="scientific">Orchesella cincta</name>
    <name type="common">Springtail</name>
    <name type="synonym">Podura cincta</name>
    <dbReference type="NCBI Taxonomy" id="48709"/>
    <lineage>
        <taxon>Eukaryota</taxon>
        <taxon>Metazoa</taxon>
        <taxon>Ecdysozoa</taxon>
        <taxon>Arthropoda</taxon>
        <taxon>Hexapoda</taxon>
        <taxon>Collembola</taxon>
        <taxon>Entomobryomorpha</taxon>
        <taxon>Entomobryoidea</taxon>
        <taxon>Orchesellidae</taxon>
        <taxon>Orchesellinae</taxon>
        <taxon>Orchesella</taxon>
    </lineage>
</organism>
<dbReference type="OMA" id="NRQWEQE"/>
<dbReference type="EMBL" id="LJIJ01000091">
    <property type="protein sequence ID" value="ODN02975.1"/>
    <property type="molecule type" value="Genomic_DNA"/>
</dbReference>
<evidence type="ECO:0000256" key="1">
    <source>
        <dbReference type="ARBA" id="ARBA00004589"/>
    </source>
</evidence>
<evidence type="ECO:0000256" key="4">
    <source>
        <dbReference type="ARBA" id="ARBA00023288"/>
    </source>
</evidence>
<feature type="transmembrane region" description="Helical" evidence="5">
    <location>
        <begin position="38"/>
        <end position="60"/>
    </location>
</feature>
<name>A0A1D2ND17_ORCCI</name>
<gene>
    <name evidence="6" type="ORF">Ocin01_03724</name>
</gene>
<accession>A0A1D2ND17</accession>
<keyword evidence="2" id="KW-0325">Glycoprotein</keyword>
<keyword evidence="3" id="KW-0732">Signal</keyword>
<keyword evidence="5" id="KW-1133">Transmembrane helix</keyword>
<protein>
    <recommendedName>
        <fullName evidence="8">Protein quiver</fullName>
    </recommendedName>
</protein>
<dbReference type="Proteomes" id="UP000094527">
    <property type="component" value="Unassembled WGS sequence"/>
</dbReference>
<comment type="subcellular location">
    <subcellularLocation>
        <location evidence="1">Membrane</location>
        <topology evidence="1">Lipid-anchor</topology>
        <topology evidence="1">GPI-anchor</topology>
    </subcellularLocation>
</comment>
<reference evidence="6 7" key="1">
    <citation type="journal article" date="2016" name="Genome Biol. Evol.">
        <title>Gene Family Evolution Reflects Adaptation to Soil Environmental Stressors in the Genome of the Collembolan Orchesella cincta.</title>
        <authorList>
            <person name="Faddeeva-Vakhrusheva A."/>
            <person name="Derks M.F."/>
            <person name="Anvar S.Y."/>
            <person name="Agamennone V."/>
            <person name="Suring W."/>
            <person name="Smit S."/>
            <person name="van Straalen N.M."/>
            <person name="Roelofs D."/>
        </authorList>
    </citation>
    <scope>NUCLEOTIDE SEQUENCE [LARGE SCALE GENOMIC DNA]</scope>
    <source>
        <tissue evidence="6">Mixed pool</tissue>
    </source>
</reference>
<dbReference type="PANTHER" id="PTHR33562">
    <property type="entry name" value="ATILLA, ISOFORM B-RELATED-RELATED"/>
    <property type="match status" value="1"/>
</dbReference>
<keyword evidence="7" id="KW-1185">Reference proteome</keyword>
<evidence type="ECO:0000256" key="5">
    <source>
        <dbReference type="SAM" id="Phobius"/>
    </source>
</evidence>
<dbReference type="GO" id="GO:0098552">
    <property type="term" value="C:side of membrane"/>
    <property type="evidence" value="ECO:0007669"/>
    <property type="project" value="UniProtKB-KW"/>
</dbReference>
<dbReference type="InterPro" id="IPR050975">
    <property type="entry name" value="Sleep_regulator"/>
</dbReference>
<dbReference type="OrthoDB" id="7467377at2759"/>
<proteinExistence type="predicted"/>
<evidence type="ECO:0008006" key="8">
    <source>
        <dbReference type="Google" id="ProtNLM"/>
    </source>
</evidence>
<evidence type="ECO:0000256" key="2">
    <source>
        <dbReference type="ARBA" id="ARBA00022622"/>
    </source>
</evidence>
<sequence length="210" mass="23798">MELDSVGRVNALLEKRRNKLKCKRMTGSGSFVGLNNRVGMSLFAILIVILIACVQTGAGLQCYHCLERPKSTEKHLSCAYFDKSDKFHKECTHSSFCMKRTSQFQLHNGSYVTIHVHKCADQSHKTMIQDSNGDWKWAQLFRRDLYNEGCFPHNTPSMLTTDSYHCFCSTDFCNGATTIVGVGQGGLTPWLLLYATTLLFINRYICFQLS</sequence>
<dbReference type="AlphaFoldDB" id="A0A1D2ND17"/>
<keyword evidence="2" id="KW-0336">GPI-anchor</keyword>
<keyword evidence="5" id="KW-0472">Membrane</keyword>
<comment type="caution">
    <text evidence="6">The sequence shown here is derived from an EMBL/GenBank/DDBJ whole genome shotgun (WGS) entry which is preliminary data.</text>
</comment>
<evidence type="ECO:0000313" key="7">
    <source>
        <dbReference type="Proteomes" id="UP000094527"/>
    </source>
</evidence>
<evidence type="ECO:0000313" key="6">
    <source>
        <dbReference type="EMBL" id="ODN02975.1"/>
    </source>
</evidence>
<keyword evidence="4" id="KW-0449">Lipoprotein</keyword>